<protein>
    <submittedName>
        <fullName evidence="1">Uncharacterized protein</fullName>
    </submittedName>
</protein>
<organism evidence="1 2">
    <name type="scientific">Rhodotorula mucilaginosa</name>
    <name type="common">Yeast</name>
    <name type="synonym">Rhodotorula rubra</name>
    <dbReference type="NCBI Taxonomy" id="5537"/>
    <lineage>
        <taxon>Eukaryota</taxon>
        <taxon>Fungi</taxon>
        <taxon>Dikarya</taxon>
        <taxon>Basidiomycota</taxon>
        <taxon>Pucciniomycotina</taxon>
        <taxon>Microbotryomycetes</taxon>
        <taxon>Sporidiobolales</taxon>
        <taxon>Sporidiobolaceae</taxon>
        <taxon>Rhodotorula</taxon>
    </lineage>
</organism>
<dbReference type="OrthoDB" id="3267419at2759"/>
<evidence type="ECO:0000313" key="2">
    <source>
        <dbReference type="Proteomes" id="UP000777482"/>
    </source>
</evidence>
<keyword evidence="2" id="KW-1185">Reference proteome</keyword>
<gene>
    <name evidence="1" type="ORF">C6P46_005444</name>
</gene>
<comment type="caution">
    <text evidence="1">The sequence shown here is derived from an EMBL/GenBank/DDBJ whole genome shotgun (WGS) entry which is preliminary data.</text>
</comment>
<reference evidence="1 2" key="1">
    <citation type="submission" date="2020-11" db="EMBL/GenBank/DDBJ databases">
        <title>Kefir isolates.</title>
        <authorList>
            <person name="Marcisauskas S."/>
            <person name="Kim Y."/>
            <person name="Blasche S."/>
        </authorList>
    </citation>
    <scope>NUCLEOTIDE SEQUENCE [LARGE SCALE GENOMIC DNA]</scope>
    <source>
        <strain evidence="1 2">KR</strain>
    </source>
</reference>
<sequence>MILTTELPQELLHRLRDHPLRLSAMRSALLAANLEGVWWGSRASFDQDGARQLGECLQTAQPELFVVYEPTTEQTLVVNRRLLRERLAETVLFIEVGGKEPALLETAPLGAQKLLEAIANHAATSSFCLLDLDPPGRTSDLIPLAGILLDYATAYCVNSGDGSNCLGGRELHLIEAFSITAGGQRNHLFSFSYPAEIVSSTPALKPNAVVAQVDRKLQARFREAQQRYPELVGFSMEVKYSTVTLDQVAL</sequence>
<dbReference type="Proteomes" id="UP000777482">
    <property type="component" value="Unassembled WGS sequence"/>
</dbReference>
<evidence type="ECO:0000313" key="1">
    <source>
        <dbReference type="EMBL" id="KAG0666093.1"/>
    </source>
</evidence>
<dbReference type="EMBL" id="PUHQ01000006">
    <property type="protein sequence ID" value="KAG0666093.1"/>
    <property type="molecule type" value="Genomic_DNA"/>
</dbReference>
<dbReference type="AlphaFoldDB" id="A0A9P6W943"/>
<accession>A0A9P6W943</accession>
<proteinExistence type="predicted"/>
<name>A0A9P6W943_RHOMI</name>